<keyword evidence="4 7" id="KW-0540">Nuclease</keyword>
<dbReference type="InterPro" id="IPR004593">
    <property type="entry name" value="SbcD"/>
</dbReference>
<evidence type="ECO:0000256" key="3">
    <source>
        <dbReference type="ARBA" id="ARBA00013365"/>
    </source>
</evidence>
<dbReference type="InterPro" id="IPR029052">
    <property type="entry name" value="Metallo-depent_PP-like"/>
</dbReference>
<evidence type="ECO:0000256" key="5">
    <source>
        <dbReference type="ARBA" id="ARBA00022801"/>
    </source>
</evidence>
<comment type="subunit">
    <text evidence="2 7">Heterodimer of SbcC and SbcD.</text>
</comment>
<comment type="similarity">
    <text evidence="1 7">Belongs to the SbcD family.</text>
</comment>
<evidence type="ECO:0000256" key="6">
    <source>
        <dbReference type="ARBA" id="ARBA00022839"/>
    </source>
</evidence>
<evidence type="ECO:0000313" key="11">
    <source>
        <dbReference type="Proteomes" id="UP000515819"/>
    </source>
</evidence>
<keyword evidence="6 7" id="KW-0269">Exonuclease</keyword>
<dbReference type="Proteomes" id="UP000515819">
    <property type="component" value="Chromosome"/>
</dbReference>
<dbReference type="AlphaFoldDB" id="A0A7G9FKY9"/>
<dbReference type="CDD" id="cd00840">
    <property type="entry name" value="MPP_Mre11_N"/>
    <property type="match status" value="1"/>
</dbReference>
<gene>
    <name evidence="7" type="primary">sbcD</name>
    <name evidence="10" type="ORF">H9Q76_10860</name>
</gene>
<dbReference type="GO" id="GO:0006310">
    <property type="term" value="P:DNA recombination"/>
    <property type="evidence" value="ECO:0007669"/>
    <property type="project" value="UniProtKB-KW"/>
</dbReference>
<reference evidence="10 11" key="1">
    <citation type="submission" date="2020-08" db="EMBL/GenBank/DDBJ databases">
        <authorList>
            <person name="Liu C."/>
            <person name="Sun Q."/>
        </authorList>
    </citation>
    <scope>NUCLEOTIDE SEQUENCE [LARGE SCALE GENOMIC DNA]</scope>
    <source>
        <strain evidence="10 11">NSJ-4</strain>
    </source>
</reference>
<keyword evidence="5 7" id="KW-0378">Hydrolase</keyword>
<protein>
    <recommendedName>
        <fullName evidence="3 7">Nuclease SbcCD subunit D</fullName>
    </recommendedName>
</protein>
<evidence type="ECO:0000313" key="10">
    <source>
        <dbReference type="EMBL" id="QNL99220.1"/>
    </source>
</evidence>
<evidence type="ECO:0000256" key="4">
    <source>
        <dbReference type="ARBA" id="ARBA00022722"/>
    </source>
</evidence>
<dbReference type="Pfam" id="PF12320">
    <property type="entry name" value="SbcD_C"/>
    <property type="match status" value="1"/>
</dbReference>
<dbReference type="EMBL" id="CP060632">
    <property type="protein sequence ID" value="QNL99220.1"/>
    <property type="molecule type" value="Genomic_DNA"/>
</dbReference>
<dbReference type="GO" id="GO:0006260">
    <property type="term" value="P:DNA replication"/>
    <property type="evidence" value="ECO:0007669"/>
    <property type="project" value="UniProtKB-KW"/>
</dbReference>
<proteinExistence type="inferred from homology"/>
<feature type="domain" description="Calcineurin-like phosphoesterase" evidence="8">
    <location>
        <begin position="1"/>
        <end position="220"/>
    </location>
</feature>
<keyword evidence="7" id="KW-0233">DNA recombination</keyword>
<dbReference type="GO" id="GO:0004519">
    <property type="term" value="F:endonuclease activity"/>
    <property type="evidence" value="ECO:0007669"/>
    <property type="project" value="UniProtKB-KW"/>
</dbReference>
<dbReference type="SUPFAM" id="SSF56300">
    <property type="entry name" value="Metallo-dependent phosphatases"/>
    <property type="match status" value="1"/>
</dbReference>
<sequence length="398" mass="44932">MKFLHLADLHLGKTLGDFDLKDDQRYILQQILEIAETKQVDAVLIAGDVFDKTVPSEGAVQILDEFICELVERHLQVYMISGNHDSDERLNFGSSLFEANDVHIAAKYQGKLFHHVIEDAYGAVHIYQLPFVKASQVKRAFPEAKIETYEDAVREVLAHAEINQKQRNILVAHQFVSGKGKDPTLGGSEGALTQHVGTVEKIGYDCFDAFRYVALGHIHSSQSVGREEVRYAGSPLKYSLSEAGPVKQIPGGVRERDGAKQVPIVTVDGEGQVTIELEKLVPLRDLIHIRGTFTEIVKEENQIEHTEDFVYVTLTDEDIVPDAMRIMRQYYPNTIKLDYDNSHTRELSHVDVVQATQSRSYEELIGDFYKQMYGAQISEEEMDMMKDVAKEVGIYEAD</sequence>
<dbReference type="RefSeq" id="WP_182439296.1">
    <property type="nucleotide sequence ID" value="NZ_CP060632.1"/>
</dbReference>
<dbReference type="KEGG" id="wcp:H9Q76_10860"/>
<keyword evidence="7" id="KW-0235">DNA replication</keyword>
<dbReference type="InterPro" id="IPR041796">
    <property type="entry name" value="Mre11_N"/>
</dbReference>
<evidence type="ECO:0000259" key="8">
    <source>
        <dbReference type="Pfam" id="PF00149"/>
    </source>
</evidence>
<comment type="function">
    <text evidence="7">SbcCD cleaves DNA hairpin structures. These structures can inhibit DNA replication and are intermediates in certain DNA recombination reactions. The complex acts as a 3'-&gt;5' double strand exonuclease that can open hairpins. It also has a 5' single-strand endonuclease activity.</text>
</comment>
<dbReference type="Gene3D" id="3.60.21.10">
    <property type="match status" value="1"/>
</dbReference>
<evidence type="ECO:0000259" key="9">
    <source>
        <dbReference type="Pfam" id="PF12320"/>
    </source>
</evidence>
<accession>A0A7G9FKY9</accession>
<dbReference type="InterPro" id="IPR050535">
    <property type="entry name" value="DNA_Repair-Maintenance_Comp"/>
</dbReference>
<keyword evidence="11" id="KW-1185">Reference proteome</keyword>
<dbReference type="PANTHER" id="PTHR30337:SF0">
    <property type="entry name" value="NUCLEASE SBCCD SUBUNIT D"/>
    <property type="match status" value="1"/>
</dbReference>
<keyword evidence="7" id="KW-0255">Endonuclease</keyword>
<dbReference type="InterPro" id="IPR026843">
    <property type="entry name" value="SbcD_C"/>
</dbReference>
<dbReference type="PANTHER" id="PTHR30337">
    <property type="entry name" value="COMPONENT OF ATP-DEPENDENT DSDNA EXONUCLEASE"/>
    <property type="match status" value="1"/>
</dbReference>
<dbReference type="GO" id="GO:0008408">
    <property type="term" value="F:3'-5' exonuclease activity"/>
    <property type="evidence" value="ECO:0007669"/>
    <property type="project" value="InterPro"/>
</dbReference>
<evidence type="ECO:0000256" key="2">
    <source>
        <dbReference type="ARBA" id="ARBA00011322"/>
    </source>
</evidence>
<feature type="domain" description="Nuclease SbcCD subunit D C-terminal" evidence="9">
    <location>
        <begin position="282"/>
        <end position="372"/>
    </location>
</feature>
<evidence type="ECO:0000256" key="1">
    <source>
        <dbReference type="ARBA" id="ARBA00010555"/>
    </source>
</evidence>
<dbReference type="NCBIfam" id="TIGR00619">
    <property type="entry name" value="sbcd"/>
    <property type="match status" value="1"/>
</dbReference>
<organism evidence="10 11">
    <name type="scientific">Wujia chipingensis</name>
    <dbReference type="NCBI Taxonomy" id="2763670"/>
    <lineage>
        <taxon>Bacteria</taxon>
        <taxon>Bacillati</taxon>
        <taxon>Bacillota</taxon>
        <taxon>Clostridia</taxon>
        <taxon>Lachnospirales</taxon>
        <taxon>Lachnospiraceae</taxon>
        <taxon>Wujia</taxon>
    </lineage>
</organism>
<dbReference type="InterPro" id="IPR004843">
    <property type="entry name" value="Calcineurin-like_PHP"/>
</dbReference>
<dbReference type="Pfam" id="PF00149">
    <property type="entry name" value="Metallophos"/>
    <property type="match status" value="1"/>
</dbReference>
<name>A0A7G9FKY9_9FIRM</name>
<evidence type="ECO:0000256" key="7">
    <source>
        <dbReference type="RuleBase" id="RU363069"/>
    </source>
</evidence>